<feature type="coiled-coil region" evidence="1">
    <location>
        <begin position="56"/>
        <end position="111"/>
    </location>
</feature>
<gene>
    <name evidence="3" type="ORF">CP97_02780</name>
</gene>
<sequence>MKIFSSSALVLATLAMPAAPAIAQNITVSAPANMDEDRARNWARLERDASRMTERITDREGDLAEEERELANAQDRLARAEAHLRDEERERDRAAQRLAQSRDELARLEARMVAIGGTPAPTLFSAK</sequence>
<dbReference type="AlphaFoldDB" id="A0A0H4V9D1"/>
<reference evidence="4" key="2">
    <citation type="submission" date="2015-04" db="EMBL/GenBank/DDBJ databases">
        <title>The complete genome sequence of Erythrobacter sp. s21-N3.</title>
        <authorList>
            <person name="Zhuang L."/>
            <person name="Liu Y."/>
            <person name="Shao Z."/>
        </authorList>
    </citation>
    <scope>NUCLEOTIDE SEQUENCE [LARGE SCALE GENOMIC DNA]</scope>
    <source>
        <strain evidence="4">s21-N3</strain>
    </source>
</reference>
<protein>
    <submittedName>
        <fullName evidence="3">Uncharacterized protein</fullName>
    </submittedName>
</protein>
<keyword evidence="2" id="KW-0732">Signal</keyword>
<evidence type="ECO:0000313" key="3">
    <source>
        <dbReference type="EMBL" id="AKQ41197.1"/>
    </source>
</evidence>
<proteinExistence type="predicted"/>
<dbReference type="Proteomes" id="UP000059113">
    <property type="component" value="Chromosome"/>
</dbReference>
<dbReference type="EMBL" id="CP011310">
    <property type="protein sequence ID" value="AKQ41197.1"/>
    <property type="molecule type" value="Genomic_DNA"/>
</dbReference>
<evidence type="ECO:0000313" key="4">
    <source>
        <dbReference type="Proteomes" id="UP000059113"/>
    </source>
</evidence>
<feature type="chain" id="PRO_5005210652" evidence="2">
    <location>
        <begin position="24"/>
        <end position="127"/>
    </location>
</feature>
<evidence type="ECO:0000256" key="1">
    <source>
        <dbReference type="SAM" id="Coils"/>
    </source>
</evidence>
<keyword evidence="1" id="KW-0175">Coiled coil</keyword>
<evidence type="ECO:0000256" key="2">
    <source>
        <dbReference type="SAM" id="SignalP"/>
    </source>
</evidence>
<keyword evidence="4" id="KW-1185">Reference proteome</keyword>
<feature type="signal peptide" evidence="2">
    <location>
        <begin position="1"/>
        <end position="23"/>
    </location>
</feature>
<dbReference type="PATRIC" id="fig|1648404.4.peg.587"/>
<dbReference type="STRING" id="1648404.CP97_02780"/>
<dbReference type="RefSeq" id="WP_048884695.1">
    <property type="nucleotide sequence ID" value="NZ_CP011310.1"/>
</dbReference>
<dbReference type="KEGG" id="ery:CP97_02780"/>
<name>A0A0H4V9D1_9SPHN</name>
<organism evidence="3 4">
    <name type="scientific">Aurantiacibacter atlanticus</name>
    <dbReference type="NCBI Taxonomy" id="1648404"/>
    <lineage>
        <taxon>Bacteria</taxon>
        <taxon>Pseudomonadati</taxon>
        <taxon>Pseudomonadota</taxon>
        <taxon>Alphaproteobacteria</taxon>
        <taxon>Sphingomonadales</taxon>
        <taxon>Erythrobacteraceae</taxon>
        <taxon>Aurantiacibacter</taxon>
    </lineage>
</organism>
<reference evidence="3 4" key="1">
    <citation type="journal article" date="2015" name="Int. J. Syst. Evol. Microbiol.">
        <title>Erythrobacter atlanticus sp. nov., a bacterium from ocean sediment able to degrade polycyclic aromatic hydrocarbons.</title>
        <authorList>
            <person name="Zhuang L."/>
            <person name="Liu Y."/>
            <person name="Wang L."/>
            <person name="Wang W."/>
            <person name="Shao Z."/>
        </authorList>
    </citation>
    <scope>NUCLEOTIDE SEQUENCE [LARGE SCALE GENOMIC DNA]</scope>
    <source>
        <strain evidence="4">s21-N3</strain>
    </source>
</reference>
<accession>A0A0H4V9D1</accession>